<proteinExistence type="predicted"/>
<evidence type="ECO:0000256" key="1">
    <source>
        <dbReference type="SAM" id="MobiDB-lite"/>
    </source>
</evidence>
<keyword evidence="2" id="KW-0812">Transmembrane</keyword>
<reference evidence="3 4" key="1">
    <citation type="submission" date="2015-07" db="EMBL/GenBank/DDBJ databases">
        <title>The genome of Dufourea novaeangliae.</title>
        <authorList>
            <person name="Pan H."/>
            <person name="Kapheim K."/>
        </authorList>
    </citation>
    <scope>NUCLEOTIDE SEQUENCE [LARGE SCALE GENOMIC DNA]</scope>
    <source>
        <strain evidence="3">0120121106</strain>
        <tissue evidence="3">Whole body</tissue>
    </source>
</reference>
<evidence type="ECO:0000313" key="4">
    <source>
        <dbReference type="Proteomes" id="UP000076502"/>
    </source>
</evidence>
<evidence type="ECO:0000313" key="3">
    <source>
        <dbReference type="EMBL" id="KZC11076.1"/>
    </source>
</evidence>
<dbReference type="EMBL" id="KQ434902">
    <property type="protein sequence ID" value="KZC11076.1"/>
    <property type="molecule type" value="Genomic_DNA"/>
</dbReference>
<protein>
    <submittedName>
        <fullName evidence="3">Uncharacterized protein</fullName>
    </submittedName>
</protein>
<gene>
    <name evidence="3" type="ORF">WN55_02437</name>
</gene>
<evidence type="ECO:0000256" key="2">
    <source>
        <dbReference type="SAM" id="Phobius"/>
    </source>
</evidence>
<keyword evidence="4" id="KW-1185">Reference proteome</keyword>
<organism evidence="3 4">
    <name type="scientific">Dufourea novaeangliae</name>
    <name type="common">Sweat bee</name>
    <dbReference type="NCBI Taxonomy" id="178035"/>
    <lineage>
        <taxon>Eukaryota</taxon>
        <taxon>Metazoa</taxon>
        <taxon>Ecdysozoa</taxon>
        <taxon>Arthropoda</taxon>
        <taxon>Hexapoda</taxon>
        <taxon>Insecta</taxon>
        <taxon>Pterygota</taxon>
        <taxon>Neoptera</taxon>
        <taxon>Endopterygota</taxon>
        <taxon>Hymenoptera</taxon>
        <taxon>Apocrita</taxon>
        <taxon>Aculeata</taxon>
        <taxon>Apoidea</taxon>
        <taxon>Anthophila</taxon>
        <taxon>Halictidae</taxon>
        <taxon>Rophitinae</taxon>
        <taxon>Dufourea</taxon>
    </lineage>
</organism>
<feature type="transmembrane region" description="Helical" evidence="2">
    <location>
        <begin position="94"/>
        <end position="112"/>
    </location>
</feature>
<keyword evidence="2" id="KW-0472">Membrane</keyword>
<accession>A0A154PGR6</accession>
<name>A0A154PGR6_DUFNO</name>
<dbReference type="AlphaFoldDB" id="A0A154PGR6"/>
<dbReference type="Proteomes" id="UP000076502">
    <property type="component" value="Unassembled WGS sequence"/>
</dbReference>
<feature type="region of interest" description="Disordered" evidence="1">
    <location>
        <begin position="50"/>
        <end position="77"/>
    </location>
</feature>
<sequence length="141" mass="15744">MLSASGFDFDSSNLSNSFVAVAVGRIGTTKRTTCSIALVVRSYKTLASSVDRPQPSSFRISDSGGPPKKRSGPTQTVYRRGQQRMALHLRMRSHYYFVTVLACSCVVVSIFGQCTRPNEQQVWAKSRFELVLRMRLDHGLH</sequence>
<keyword evidence="2" id="KW-1133">Transmembrane helix</keyword>